<feature type="domain" description="UBC core" evidence="5">
    <location>
        <begin position="201"/>
        <end position="361"/>
    </location>
</feature>
<protein>
    <submittedName>
        <fullName evidence="6">Ubiquitin-conjugating enzyme/RWD-like protein</fullName>
    </submittedName>
</protein>
<proteinExistence type="predicted"/>
<reference evidence="6 7" key="1">
    <citation type="journal article" date="2018" name="Mol. Plant">
        <title>The genome of Artemisia annua provides insight into the evolution of Asteraceae family and artemisinin biosynthesis.</title>
        <authorList>
            <person name="Shen Q."/>
            <person name="Zhang L."/>
            <person name="Liao Z."/>
            <person name="Wang S."/>
            <person name="Yan T."/>
            <person name="Shi P."/>
            <person name="Liu M."/>
            <person name="Fu X."/>
            <person name="Pan Q."/>
            <person name="Wang Y."/>
            <person name="Lv Z."/>
            <person name="Lu X."/>
            <person name="Zhang F."/>
            <person name="Jiang W."/>
            <person name="Ma Y."/>
            <person name="Chen M."/>
            <person name="Hao X."/>
            <person name="Li L."/>
            <person name="Tang Y."/>
            <person name="Lv G."/>
            <person name="Zhou Y."/>
            <person name="Sun X."/>
            <person name="Brodelius P.E."/>
            <person name="Rose J.K.C."/>
            <person name="Tang K."/>
        </authorList>
    </citation>
    <scope>NUCLEOTIDE SEQUENCE [LARGE SCALE GENOMIC DNA]</scope>
    <source>
        <strain evidence="7">cv. Huhao1</strain>
        <tissue evidence="6">Leaf</tissue>
    </source>
</reference>
<feature type="compositionally biased region" description="Basic and acidic residues" evidence="4">
    <location>
        <begin position="15"/>
        <end position="24"/>
    </location>
</feature>
<feature type="region of interest" description="Disordered" evidence="4">
    <location>
        <begin position="1"/>
        <end position="44"/>
    </location>
</feature>
<dbReference type="InterPro" id="IPR000608">
    <property type="entry name" value="UBC"/>
</dbReference>
<evidence type="ECO:0000256" key="4">
    <source>
        <dbReference type="SAM" id="MobiDB-lite"/>
    </source>
</evidence>
<keyword evidence="3" id="KW-0175">Coiled coil</keyword>
<sequence>MENNQAANILKTSKKREFPADEHGSTSYTNEVDDEEIDSQSDEDVNEVVNMLGKIVFDETNADKNDALDYVVNKMSKKGSMVITSSSKLSFKMKKSHSKVKVHGFKNTKGHSGLEKLKIKIKMALEGLSRVGSFPMRDVLVDEEEVAENSPMEMLDNEDVLIRYKNFKNFDTVADYSDHFFSDISPMEQASVFVFHLPSNDWTRKIQADWRILKEQLPETIFVRAYKSRIDLLRAAIVGAKGTPYHDGLFFFDVCFPSTYPISPPLVRYHSGGLGINPNLDKSGEVHLSLFKISGFQEEDIWVPGTSNILQLLISIQSLILNSHPIFNERRYSLLGGCGSEERYSLLYNENTIVNSLKTMVHTMNKPPKNFKDLVAGHFCNRAHDILMACKAYTEGIQFGCLHVRENGKKEVCSIKFKNDVTSYIKRLVDAFTKIGAKEAIEFVRLAYIDAKIISSISPLPTHAEYKFRIATLREEVKNLRVRHLSIEHVKMDKDGAKTSPMKYLENEDILKRYRTFKKFDTVVDHSDHLFSANTTPMKQPPKDWAEKIQKEWRKLEERLPETIYVRVYEGRMDLLRAVIIGAKGTPYHDGLFFFDVCFPSTYPISPPLVCYHSCGLGINPNLYKCGKVRLSVPQTSGGPEVAMWLPSSSSILQLLVSIQTLILNKKPLFNDVTYAQYNCMSMLYNEMTFVRSLKTMVYVMNKPPKNFEELVVGHFRNHVHNILMACKAYMEDDVQVGCFVSGVQEGANKGRCSGYSFKKCLVSCIKPLVDAFDKIGADEAQQFLYLREKLILRRSNSQAPDKKKARFGYTYPTTLSYQNHNSTNDHQLLAEQQNLKNINDQLLSAQRNLMNVNSQILVAQRNLMNTQLQLAQEELKNINIQDN</sequence>
<comment type="caution">
    <text evidence="6">The sequence shown here is derived from an EMBL/GenBank/DDBJ whole genome shotgun (WGS) entry which is preliminary data.</text>
</comment>
<feature type="compositionally biased region" description="Acidic residues" evidence="4">
    <location>
        <begin position="31"/>
        <end position="44"/>
    </location>
</feature>
<feature type="compositionally biased region" description="Polar residues" evidence="4">
    <location>
        <begin position="1"/>
        <end position="11"/>
    </location>
</feature>
<organism evidence="6 7">
    <name type="scientific">Artemisia annua</name>
    <name type="common">Sweet wormwood</name>
    <dbReference type="NCBI Taxonomy" id="35608"/>
    <lineage>
        <taxon>Eukaryota</taxon>
        <taxon>Viridiplantae</taxon>
        <taxon>Streptophyta</taxon>
        <taxon>Embryophyta</taxon>
        <taxon>Tracheophyta</taxon>
        <taxon>Spermatophyta</taxon>
        <taxon>Magnoliopsida</taxon>
        <taxon>eudicotyledons</taxon>
        <taxon>Gunneridae</taxon>
        <taxon>Pentapetalae</taxon>
        <taxon>asterids</taxon>
        <taxon>campanulids</taxon>
        <taxon>Asterales</taxon>
        <taxon>Asteraceae</taxon>
        <taxon>Asteroideae</taxon>
        <taxon>Anthemideae</taxon>
        <taxon>Artemisiinae</taxon>
        <taxon>Artemisia</taxon>
    </lineage>
</organism>
<dbReference type="PANTHER" id="PTHR46116:SF41">
    <property type="entry name" value="UBIQUITIN-CONJUGATING ENZYME E2 25-RELATED"/>
    <property type="match status" value="1"/>
</dbReference>
<feature type="coiled-coil region" evidence="3">
    <location>
        <begin position="829"/>
        <end position="882"/>
    </location>
</feature>
<name>A0A2U1LQZ2_ARTAN</name>
<dbReference type="Gene3D" id="3.10.110.10">
    <property type="entry name" value="Ubiquitin Conjugating Enzyme"/>
    <property type="match status" value="2"/>
</dbReference>
<evidence type="ECO:0000256" key="1">
    <source>
        <dbReference type="ARBA" id="ARBA00022679"/>
    </source>
</evidence>
<dbReference type="InterPro" id="IPR016135">
    <property type="entry name" value="UBQ-conjugating_enzyme/RWD"/>
</dbReference>
<keyword evidence="1" id="KW-0808">Transferase</keyword>
<dbReference type="EMBL" id="PKPP01008169">
    <property type="protein sequence ID" value="PWA51407.1"/>
    <property type="molecule type" value="Genomic_DNA"/>
</dbReference>
<feature type="domain" description="UBC core" evidence="5">
    <location>
        <begin position="544"/>
        <end position="703"/>
    </location>
</feature>
<dbReference type="Proteomes" id="UP000245207">
    <property type="component" value="Unassembled WGS sequence"/>
</dbReference>
<dbReference type="PROSITE" id="PS50127">
    <property type="entry name" value="UBC_2"/>
    <property type="match status" value="2"/>
</dbReference>
<dbReference type="SUPFAM" id="SSF54495">
    <property type="entry name" value="UBC-like"/>
    <property type="match status" value="2"/>
</dbReference>
<dbReference type="STRING" id="35608.A0A2U1LQZ2"/>
<keyword evidence="7" id="KW-1185">Reference proteome</keyword>
<dbReference type="Pfam" id="PF00179">
    <property type="entry name" value="UQ_con"/>
    <property type="match status" value="2"/>
</dbReference>
<evidence type="ECO:0000259" key="5">
    <source>
        <dbReference type="PROSITE" id="PS50127"/>
    </source>
</evidence>
<evidence type="ECO:0000256" key="3">
    <source>
        <dbReference type="SAM" id="Coils"/>
    </source>
</evidence>
<dbReference type="PANTHER" id="PTHR46116">
    <property type="entry name" value="(E3-INDEPENDENT) E2 UBIQUITIN-CONJUGATING ENZYME"/>
    <property type="match status" value="1"/>
</dbReference>
<evidence type="ECO:0000313" key="7">
    <source>
        <dbReference type="Proteomes" id="UP000245207"/>
    </source>
</evidence>
<dbReference type="AlphaFoldDB" id="A0A2U1LQZ2"/>
<dbReference type="GO" id="GO:0061631">
    <property type="term" value="F:ubiquitin conjugating enzyme activity"/>
    <property type="evidence" value="ECO:0007669"/>
    <property type="project" value="TreeGrafter"/>
</dbReference>
<gene>
    <name evidence="6" type="ORF">CTI12_AA465330</name>
</gene>
<dbReference type="SMART" id="SM00212">
    <property type="entry name" value="UBCc"/>
    <property type="match status" value="2"/>
</dbReference>
<dbReference type="OrthoDB" id="47801at2759"/>
<keyword evidence="2" id="KW-0833">Ubl conjugation pathway</keyword>
<evidence type="ECO:0000256" key="2">
    <source>
        <dbReference type="ARBA" id="ARBA00022786"/>
    </source>
</evidence>
<accession>A0A2U1LQZ2</accession>
<evidence type="ECO:0000313" key="6">
    <source>
        <dbReference type="EMBL" id="PWA51407.1"/>
    </source>
</evidence>
<dbReference type="CDD" id="cd23837">
    <property type="entry name" value="UBCc_UBE2O"/>
    <property type="match status" value="2"/>
</dbReference>